<dbReference type="EMBL" id="JARK01001503">
    <property type="protein sequence ID" value="EYB94819.1"/>
    <property type="molecule type" value="Genomic_DNA"/>
</dbReference>
<feature type="domain" description="CWH43-like N-terminal" evidence="7">
    <location>
        <begin position="7"/>
        <end position="67"/>
    </location>
</feature>
<dbReference type="PANTHER" id="PTHR21324">
    <property type="entry name" value="FASTING-INDUCIBLE INTEGRAL MEMBRANE PROTEIN TM6P1-RELATED"/>
    <property type="match status" value="1"/>
</dbReference>
<keyword evidence="4 6" id="KW-1133">Transmembrane helix</keyword>
<organism evidence="8 9">
    <name type="scientific">Ancylostoma ceylanicum</name>
    <dbReference type="NCBI Taxonomy" id="53326"/>
    <lineage>
        <taxon>Eukaryota</taxon>
        <taxon>Metazoa</taxon>
        <taxon>Ecdysozoa</taxon>
        <taxon>Nematoda</taxon>
        <taxon>Chromadorea</taxon>
        <taxon>Rhabditida</taxon>
        <taxon>Rhabditina</taxon>
        <taxon>Rhabditomorpha</taxon>
        <taxon>Strongyloidea</taxon>
        <taxon>Ancylostomatidae</taxon>
        <taxon>Ancylostomatinae</taxon>
        <taxon>Ancylostoma</taxon>
    </lineage>
</organism>
<evidence type="ECO:0000256" key="6">
    <source>
        <dbReference type="SAM" id="Phobius"/>
    </source>
</evidence>
<proteinExistence type="inferred from homology"/>
<comment type="caution">
    <text evidence="8">The sequence shown here is derived from an EMBL/GenBank/DDBJ whole genome shotgun (WGS) entry which is preliminary data.</text>
</comment>
<evidence type="ECO:0000256" key="1">
    <source>
        <dbReference type="ARBA" id="ARBA00004127"/>
    </source>
</evidence>
<dbReference type="OrthoDB" id="191706at2759"/>
<feature type="transmembrane region" description="Helical" evidence="6">
    <location>
        <begin position="53"/>
        <end position="71"/>
    </location>
</feature>
<evidence type="ECO:0000313" key="8">
    <source>
        <dbReference type="EMBL" id="EYB94819.1"/>
    </source>
</evidence>
<keyword evidence="5 6" id="KW-0472">Membrane</keyword>
<comment type="subcellular location">
    <subcellularLocation>
        <location evidence="1">Endomembrane system</location>
        <topology evidence="1">Multi-pass membrane protein</topology>
    </subcellularLocation>
</comment>
<dbReference type="GO" id="GO:0012505">
    <property type="term" value="C:endomembrane system"/>
    <property type="evidence" value="ECO:0007669"/>
    <property type="project" value="UniProtKB-SubCell"/>
</dbReference>
<evidence type="ECO:0000256" key="4">
    <source>
        <dbReference type="ARBA" id="ARBA00022989"/>
    </source>
</evidence>
<evidence type="ECO:0000256" key="5">
    <source>
        <dbReference type="ARBA" id="ARBA00023136"/>
    </source>
</evidence>
<dbReference type="AlphaFoldDB" id="A0A016SWV0"/>
<evidence type="ECO:0000256" key="2">
    <source>
        <dbReference type="ARBA" id="ARBA00006565"/>
    </source>
</evidence>
<accession>A0A016SWV0</accession>
<sequence length="73" mass="8079">MVLAELAIFPLLSVVFALLAVFIGYGIAVANDHVDPWLPFISDCGAIQPESSIFGQLLNIHAFFLITRRVFMQ</sequence>
<dbReference type="Pfam" id="PF10277">
    <property type="entry name" value="Frag1"/>
    <property type="match status" value="1"/>
</dbReference>
<keyword evidence="9" id="KW-1185">Reference proteome</keyword>
<dbReference type="Proteomes" id="UP000024635">
    <property type="component" value="Unassembled WGS sequence"/>
</dbReference>
<dbReference type="InterPro" id="IPR050911">
    <property type="entry name" value="DRAM/TMEM150_Autophagy_Mod"/>
</dbReference>
<feature type="transmembrane region" description="Helical" evidence="6">
    <location>
        <begin position="7"/>
        <end position="28"/>
    </location>
</feature>
<gene>
    <name evidence="8" type="primary">Acey_s0167.g137</name>
    <name evidence="8" type="ORF">Y032_0167g137</name>
</gene>
<protein>
    <recommendedName>
        <fullName evidence="7">CWH43-like N-terminal domain-containing protein</fullName>
    </recommendedName>
</protein>
<keyword evidence="3 6" id="KW-0812">Transmembrane</keyword>
<dbReference type="PANTHER" id="PTHR21324:SF2">
    <property type="entry name" value="EG:22E5.9 PROTEIN"/>
    <property type="match status" value="1"/>
</dbReference>
<evidence type="ECO:0000313" key="9">
    <source>
        <dbReference type="Proteomes" id="UP000024635"/>
    </source>
</evidence>
<reference evidence="9" key="1">
    <citation type="journal article" date="2015" name="Nat. Genet.">
        <title>The genome and transcriptome of the zoonotic hookworm Ancylostoma ceylanicum identify infection-specific gene families.</title>
        <authorList>
            <person name="Schwarz E.M."/>
            <person name="Hu Y."/>
            <person name="Antoshechkin I."/>
            <person name="Miller M.M."/>
            <person name="Sternberg P.W."/>
            <person name="Aroian R.V."/>
        </authorList>
    </citation>
    <scope>NUCLEOTIDE SEQUENCE</scope>
    <source>
        <strain evidence="9">HY135</strain>
    </source>
</reference>
<evidence type="ECO:0000259" key="7">
    <source>
        <dbReference type="Pfam" id="PF10277"/>
    </source>
</evidence>
<comment type="similarity">
    <text evidence="2">Belongs to the DRAM/TMEM150 family.</text>
</comment>
<evidence type="ECO:0000256" key="3">
    <source>
        <dbReference type="ARBA" id="ARBA00022692"/>
    </source>
</evidence>
<dbReference type="InterPro" id="IPR019402">
    <property type="entry name" value="CWH43_N"/>
</dbReference>
<name>A0A016SWV0_9BILA</name>